<reference evidence="1 2" key="2">
    <citation type="submission" date="2015-01" db="EMBL/GenBank/DDBJ databases">
        <authorList>
            <consortium name="NBRP consortium"/>
            <person name="Sawabe T."/>
            <person name="Meirelles P."/>
            <person name="Feng G."/>
            <person name="Sayaka M."/>
            <person name="Hattori M."/>
            <person name="Ohkuma M."/>
        </authorList>
    </citation>
    <scope>NUCLEOTIDE SEQUENCE [LARGE SCALE GENOMIC DNA]</scope>
    <source>
        <strain evidence="1 2">JCM19232</strain>
    </source>
</reference>
<dbReference type="EMBL" id="BBSA01000013">
    <property type="protein sequence ID" value="GAM64554.1"/>
    <property type="molecule type" value="Genomic_DNA"/>
</dbReference>
<reference evidence="1 2" key="1">
    <citation type="submission" date="2015-01" db="EMBL/GenBank/DDBJ databases">
        <title>Vibrio sp. C5 JCM 19232 whole genome shotgun sequence.</title>
        <authorList>
            <person name="Sawabe T."/>
            <person name="Meirelles P."/>
            <person name="Feng G."/>
            <person name="Sayaka M."/>
            <person name="Hattori M."/>
            <person name="Ohkuma M."/>
        </authorList>
    </citation>
    <scope>NUCLEOTIDE SEQUENCE [LARGE SCALE GENOMIC DNA]</scope>
    <source>
        <strain evidence="1 2">JCM19232</strain>
    </source>
</reference>
<dbReference type="Proteomes" id="UP000031670">
    <property type="component" value="Unassembled WGS sequence"/>
</dbReference>
<accession>A0A0B8PPB8</accession>
<sequence length="55" mass="6175">MDEAKIGETLATIASRDVDYADIYFQSSWHETLVLKIASSKMVHSTSIVVLAFER</sequence>
<dbReference type="AlphaFoldDB" id="A0A0B8PPB8"/>
<organism evidence="1 2">
    <name type="scientific">Vibrio ishigakensis</name>
    <dbReference type="NCBI Taxonomy" id="1481914"/>
    <lineage>
        <taxon>Bacteria</taxon>
        <taxon>Pseudomonadati</taxon>
        <taxon>Pseudomonadota</taxon>
        <taxon>Gammaproteobacteria</taxon>
        <taxon>Vibrionales</taxon>
        <taxon>Vibrionaceae</taxon>
        <taxon>Vibrio</taxon>
    </lineage>
</organism>
<name>A0A0B8PPB8_9VIBR</name>
<proteinExistence type="predicted"/>
<evidence type="ECO:0000313" key="2">
    <source>
        <dbReference type="Proteomes" id="UP000031670"/>
    </source>
</evidence>
<evidence type="ECO:0000313" key="1">
    <source>
        <dbReference type="EMBL" id="GAM64554.1"/>
    </source>
</evidence>
<gene>
    <name evidence="1" type="ORF">JCM19232_1224</name>
</gene>
<protein>
    <submittedName>
        <fullName evidence="1">Uncharacterized protein</fullName>
    </submittedName>
</protein>
<comment type="caution">
    <text evidence="1">The sequence shown here is derived from an EMBL/GenBank/DDBJ whole genome shotgun (WGS) entry which is preliminary data.</text>
</comment>